<feature type="transmembrane region" description="Helical" evidence="8">
    <location>
        <begin position="236"/>
        <end position="255"/>
    </location>
</feature>
<feature type="transmembrane region" description="Helical" evidence="8">
    <location>
        <begin position="317"/>
        <end position="336"/>
    </location>
</feature>
<feature type="transmembrane region" description="Helical" evidence="8">
    <location>
        <begin position="50"/>
        <end position="69"/>
    </location>
</feature>
<organism evidence="9 10">
    <name type="scientific">Paenibacillus oceani</name>
    <dbReference type="NCBI Taxonomy" id="2772510"/>
    <lineage>
        <taxon>Bacteria</taxon>
        <taxon>Bacillati</taxon>
        <taxon>Bacillota</taxon>
        <taxon>Bacilli</taxon>
        <taxon>Bacillales</taxon>
        <taxon>Paenibacillaceae</taxon>
        <taxon>Paenibacillus</taxon>
    </lineage>
</organism>
<evidence type="ECO:0000256" key="7">
    <source>
        <dbReference type="ARBA" id="ARBA00023136"/>
    </source>
</evidence>
<feature type="transmembrane region" description="Helical" evidence="8">
    <location>
        <begin position="195"/>
        <end position="216"/>
    </location>
</feature>
<evidence type="ECO:0000313" key="9">
    <source>
        <dbReference type="EMBL" id="MBD2865787.1"/>
    </source>
</evidence>
<comment type="caution">
    <text evidence="9">The sequence shown here is derived from an EMBL/GenBank/DDBJ whole genome shotgun (WGS) entry which is preliminary data.</text>
</comment>
<keyword evidence="3" id="KW-1003">Cell membrane</keyword>
<evidence type="ECO:0000313" key="10">
    <source>
        <dbReference type="Proteomes" id="UP000639396"/>
    </source>
</evidence>
<dbReference type="GO" id="GO:0030001">
    <property type="term" value="P:metal ion transport"/>
    <property type="evidence" value="ECO:0007669"/>
    <property type="project" value="UniProtKB-ARBA"/>
</dbReference>
<evidence type="ECO:0000256" key="5">
    <source>
        <dbReference type="ARBA" id="ARBA00022989"/>
    </source>
</evidence>
<keyword evidence="4 8" id="KW-0812">Transmembrane</keyword>
<dbReference type="GO" id="GO:0005886">
    <property type="term" value="C:plasma membrane"/>
    <property type="evidence" value="ECO:0007669"/>
    <property type="project" value="UniProtKB-SubCell"/>
</dbReference>
<dbReference type="EMBL" id="JACXJA010000047">
    <property type="protein sequence ID" value="MBD2865787.1"/>
    <property type="molecule type" value="Genomic_DNA"/>
</dbReference>
<feature type="transmembrane region" description="Helical" evidence="8">
    <location>
        <begin position="356"/>
        <end position="374"/>
    </location>
</feature>
<gene>
    <name evidence="9" type="ORF">IDH45_27780</name>
</gene>
<sequence>MKKWAGRRLSGLTPAQFIIVCYLAATVVSTLLLMLPISLKPGVRLSPMDALFTAASGISVTGLTVVSTADTFSTFGTFVLMAILQFGGIGIMTLGTFLYIILGRSITLTHRRLIMLDQNRYNLAGLVQLMQAVLMLALMFEAVGTVILGIYFRLAGYTEGWVHSFYVGLFHSISSYTNAGFDLFGDSMKSFSDDYFVQAITMLLLFLGAIGFPVLIEFREYLIRRKGFRFSLYTKVTVSMFLLLIVAGTAGIWIIESSVSFVGMAWHEKLFYSLFNSVSTRSGGLATMDVTEFATPTQFLLSILMFIGASPSSVGGGIRTTTFAVILLTLFTYALGRNEVRVFKRSIGQDDVTKSFVVFSAGTMLVIGSIMILDALERQHFSLNKIIFEICSAFGTSGLSTGITSELSNPGKLLIALLMFIGRIGILVLLYMFRSKKPKEKYRYPKEDLIIG</sequence>
<dbReference type="InterPro" id="IPR003445">
    <property type="entry name" value="Cat_transpt"/>
</dbReference>
<dbReference type="PANTHER" id="PTHR32024:SF4">
    <property type="entry name" value="KTR SYSTEM POTASSIUM UPTAKE PROTEIN D"/>
    <property type="match status" value="1"/>
</dbReference>
<dbReference type="RefSeq" id="WP_190931408.1">
    <property type="nucleotide sequence ID" value="NZ_JACXJA010000047.1"/>
</dbReference>
<dbReference type="Proteomes" id="UP000639396">
    <property type="component" value="Unassembled WGS sequence"/>
</dbReference>
<dbReference type="GO" id="GO:0008324">
    <property type="term" value="F:monoatomic cation transmembrane transporter activity"/>
    <property type="evidence" value="ECO:0007669"/>
    <property type="project" value="InterPro"/>
</dbReference>
<accession>A0A927H2Y8</accession>
<keyword evidence="5 8" id="KW-1133">Transmembrane helix</keyword>
<feature type="transmembrane region" description="Helical" evidence="8">
    <location>
        <begin position="413"/>
        <end position="433"/>
    </location>
</feature>
<evidence type="ECO:0000256" key="6">
    <source>
        <dbReference type="ARBA" id="ARBA00023065"/>
    </source>
</evidence>
<name>A0A927H2Y8_9BACL</name>
<proteinExistence type="predicted"/>
<reference evidence="9" key="1">
    <citation type="submission" date="2020-09" db="EMBL/GenBank/DDBJ databases">
        <title>A novel bacterium of genus Paenibacillus, isolated from South China Sea.</title>
        <authorList>
            <person name="Huang H."/>
            <person name="Mo K."/>
            <person name="Hu Y."/>
        </authorList>
    </citation>
    <scope>NUCLEOTIDE SEQUENCE</scope>
    <source>
        <strain evidence="9">IB182363</strain>
    </source>
</reference>
<evidence type="ECO:0000256" key="4">
    <source>
        <dbReference type="ARBA" id="ARBA00022692"/>
    </source>
</evidence>
<comment type="subcellular location">
    <subcellularLocation>
        <location evidence="1">Cell membrane</location>
        <topology evidence="1">Multi-pass membrane protein</topology>
    </subcellularLocation>
</comment>
<dbReference type="Pfam" id="PF02386">
    <property type="entry name" value="TrkH"/>
    <property type="match status" value="1"/>
</dbReference>
<keyword evidence="7 8" id="KW-0472">Membrane</keyword>
<evidence type="ECO:0000256" key="3">
    <source>
        <dbReference type="ARBA" id="ARBA00022475"/>
    </source>
</evidence>
<keyword evidence="6" id="KW-0406">Ion transport</keyword>
<feature type="transmembrane region" description="Helical" evidence="8">
    <location>
        <begin position="123"/>
        <end position="152"/>
    </location>
</feature>
<keyword evidence="10" id="KW-1185">Reference proteome</keyword>
<dbReference type="AlphaFoldDB" id="A0A927H2Y8"/>
<evidence type="ECO:0000256" key="2">
    <source>
        <dbReference type="ARBA" id="ARBA00022448"/>
    </source>
</evidence>
<dbReference type="PANTHER" id="PTHR32024">
    <property type="entry name" value="TRK SYSTEM POTASSIUM UPTAKE PROTEIN TRKG-RELATED"/>
    <property type="match status" value="1"/>
</dbReference>
<keyword evidence="2" id="KW-0813">Transport</keyword>
<evidence type="ECO:0000256" key="1">
    <source>
        <dbReference type="ARBA" id="ARBA00004651"/>
    </source>
</evidence>
<feature type="transmembrane region" description="Helical" evidence="8">
    <location>
        <begin position="75"/>
        <end position="102"/>
    </location>
</feature>
<evidence type="ECO:0000256" key="8">
    <source>
        <dbReference type="SAM" id="Phobius"/>
    </source>
</evidence>
<feature type="transmembrane region" description="Helical" evidence="8">
    <location>
        <begin position="15"/>
        <end position="38"/>
    </location>
</feature>
<protein>
    <submittedName>
        <fullName evidence="9">TrkH family potassium uptake protein</fullName>
    </submittedName>
</protein>